<evidence type="ECO:0000256" key="1">
    <source>
        <dbReference type="ARBA" id="ARBA00007905"/>
    </source>
</evidence>
<dbReference type="InterPro" id="IPR023210">
    <property type="entry name" value="NADP_OxRdtase_dom"/>
</dbReference>
<evidence type="ECO:0000313" key="5">
    <source>
        <dbReference type="EMBL" id="MCS5735020.1"/>
    </source>
</evidence>
<evidence type="ECO:0000313" key="6">
    <source>
        <dbReference type="Proteomes" id="UP001165586"/>
    </source>
</evidence>
<dbReference type="Gene3D" id="3.20.20.100">
    <property type="entry name" value="NADP-dependent oxidoreductase domain"/>
    <property type="match status" value="1"/>
</dbReference>
<dbReference type="SUPFAM" id="SSF51430">
    <property type="entry name" value="NAD(P)-linked oxidoreductase"/>
    <property type="match status" value="1"/>
</dbReference>
<dbReference type="PROSITE" id="PS00063">
    <property type="entry name" value="ALDOKETO_REDUCTASE_3"/>
    <property type="match status" value="1"/>
</dbReference>
<keyword evidence="2" id="KW-0521">NADP</keyword>
<gene>
    <name evidence="5" type="ORF">N1032_14840</name>
</gene>
<dbReference type="Proteomes" id="UP001165586">
    <property type="component" value="Unassembled WGS sequence"/>
</dbReference>
<keyword evidence="6" id="KW-1185">Reference proteome</keyword>
<name>A0ABT2H512_9MICO</name>
<dbReference type="PANTHER" id="PTHR43827">
    <property type="entry name" value="2,5-DIKETO-D-GLUCONIC ACID REDUCTASE"/>
    <property type="match status" value="1"/>
</dbReference>
<reference evidence="5" key="1">
    <citation type="submission" date="2022-08" db="EMBL/GenBank/DDBJ databases">
        <authorList>
            <person name="Deng Y."/>
            <person name="Han X.-F."/>
            <person name="Zhang Y.-Q."/>
        </authorList>
    </citation>
    <scope>NUCLEOTIDE SEQUENCE</scope>
    <source>
        <strain evidence="5">CPCC 203386</strain>
    </source>
</reference>
<accession>A0ABT2H512</accession>
<dbReference type="InterPro" id="IPR036812">
    <property type="entry name" value="NAD(P)_OxRdtase_dom_sf"/>
</dbReference>
<comment type="similarity">
    <text evidence="1">Belongs to the aldo/keto reductase family.</text>
</comment>
<dbReference type="InterPro" id="IPR018170">
    <property type="entry name" value="Aldo/ket_reductase_CS"/>
</dbReference>
<dbReference type="RefSeq" id="WP_259539928.1">
    <property type="nucleotide sequence ID" value="NZ_JANLCJ010000005.1"/>
</dbReference>
<dbReference type="PROSITE" id="PS00062">
    <property type="entry name" value="ALDOKETO_REDUCTASE_2"/>
    <property type="match status" value="1"/>
</dbReference>
<sequence>MNAQTTVPLLRQNDGREIPQIGLGIYGPDDSGTADAVAAAIEIGYRSIDTAALYQNEVGVGDGIRRSQIDRAELYVTTKLADDSHGYDSALRAFDTSLDKLGLDYVDLYLIHWPLPGVDKYVDTWRAFEKLQRDGRAKSIGVSNFQPAHLQRLFDETDIRPVLNQIELHPGLPNVAVREFNTANGILTEAWSPLGRGRVFGNAALEGVAQKHGKSVAQVVIRWQVEQGNVVIPKSITPERLAENIDVYDFSLDDEDRAAIATLENGQRTGDDPDTYNG</sequence>
<dbReference type="Pfam" id="PF00248">
    <property type="entry name" value="Aldo_ket_red"/>
    <property type="match status" value="1"/>
</dbReference>
<feature type="domain" description="NADP-dependent oxidoreductase" evidence="4">
    <location>
        <begin position="29"/>
        <end position="263"/>
    </location>
</feature>
<dbReference type="InterPro" id="IPR020471">
    <property type="entry name" value="AKR"/>
</dbReference>
<keyword evidence="3" id="KW-0560">Oxidoreductase</keyword>
<protein>
    <submittedName>
        <fullName evidence="5">Aldo/keto reductase</fullName>
    </submittedName>
</protein>
<dbReference type="PROSITE" id="PS00798">
    <property type="entry name" value="ALDOKETO_REDUCTASE_1"/>
    <property type="match status" value="1"/>
</dbReference>
<dbReference type="PIRSF" id="PIRSF000097">
    <property type="entry name" value="AKR"/>
    <property type="match status" value="1"/>
</dbReference>
<organism evidence="5 6">
    <name type="scientific">Herbiconiux daphne</name>
    <dbReference type="NCBI Taxonomy" id="2970914"/>
    <lineage>
        <taxon>Bacteria</taxon>
        <taxon>Bacillati</taxon>
        <taxon>Actinomycetota</taxon>
        <taxon>Actinomycetes</taxon>
        <taxon>Micrococcales</taxon>
        <taxon>Microbacteriaceae</taxon>
        <taxon>Herbiconiux</taxon>
    </lineage>
</organism>
<dbReference type="EMBL" id="JANLCJ010000005">
    <property type="protein sequence ID" value="MCS5735020.1"/>
    <property type="molecule type" value="Genomic_DNA"/>
</dbReference>
<evidence type="ECO:0000256" key="3">
    <source>
        <dbReference type="ARBA" id="ARBA00023002"/>
    </source>
</evidence>
<evidence type="ECO:0000259" key="4">
    <source>
        <dbReference type="Pfam" id="PF00248"/>
    </source>
</evidence>
<dbReference type="PANTHER" id="PTHR43827:SF3">
    <property type="entry name" value="NADP-DEPENDENT OXIDOREDUCTASE DOMAIN-CONTAINING PROTEIN"/>
    <property type="match status" value="1"/>
</dbReference>
<dbReference type="PRINTS" id="PR00069">
    <property type="entry name" value="ALDKETRDTASE"/>
</dbReference>
<evidence type="ECO:0000256" key="2">
    <source>
        <dbReference type="ARBA" id="ARBA00022857"/>
    </source>
</evidence>
<comment type="caution">
    <text evidence="5">The sequence shown here is derived from an EMBL/GenBank/DDBJ whole genome shotgun (WGS) entry which is preliminary data.</text>
</comment>
<proteinExistence type="inferred from homology"/>